<proteinExistence type="predicted"/>
<gene>
    <name evidence="1" type="ORF">HELGO_WM2298</name>
</gene>
<dbReference type="EMBL" id="CACVAP010000011">
    <property type="protein sequence ID" value="CAA6798812.1"/>
    <property type="molecule type" value="Genomic_DNA"/>
</dbReference>
<reference evidence="1" key="1">
    <citation type="submission" date="2020-01" db="EMBL/GenBank/DDBJ databases">
        <authorList>
            <person name="Meier V. D."/>
            <person name="Meier V D."/>
        </authorList>
    </citation>
    <scope>NUCLEOTIDE SEQUENCE</scope>
    <source>
        <strain evidence="1">HLG_WM_MAG_06</strain>
    </source>
</reference>
<evidence type="ECO:0000313" key="1">
    <source>
        <dbReference type="EMBL" id="CAA6798812.1"/>
    </source>
</evidence>
<name>A0A6S6S0L1_9BACT</name>
<protein>
    <submittedName>
        <fullName evidence="1">Uncharacterized protein</fullName>
    </submittedName>
</protein>
<dbReference type="AlphaFoldDB" id="A0A6S6S0L1"/>
<accession>A0A6S6S0L1</accession>
<sequence>MKRYERLKKLKPEIFKRLIGVTSDTFKAMLAECELAN</sequence>
<organism evidence="1">
    <name type="scientific">uncultured Sulfurovum sp</name>
    <dbReference type="NCBI Taxonomy" id="269237"/>
    <lineage>
        <taxon>Bacteria</taxon>
        <taxon>Pseudomonadati</taxon>
        <taxon>Campylobacterota</taxon>
        <taxon>Epsilonproteobacteria</taxon>
        <taxon>Campylobacterales</taxon>
        <taxon>Sulfurovaceae</taxon>
        <taxon>Sulfurovum</taxon>
        <taxon>environmental samples</taxon>
    </lineage>
</organism>